<name>A0ACB8DMU8_DERSI</name>
<reference evidence="1" key="1">
    <citation type="submission" date="2020-05" db="EMBL/GenBank/DDBJ databases">
        <title>Large-scale comparative analyses of tick genomes elucidate their genetic diversity and vector capacities.</title>
        <authorList>
            <person name="Jia N."/>
            <person name="Wang J."/>
            <person name="Shi W."/>
            <person name="Du L."/>
            <person name="Sun Y."/>
            <person name="Zhan W."/>
            <person name="Jiang J."/>
            <person name="Wang Q."/>
            <person name="Zhang B."/>
            <person name="Ji P."/>
            <person name="Sakyi L.B."/>
            <person name="Cui X."/>
            <person name="Yuan T."/>
            <person name="Jiang B."/>
            <person name="Yang W."/>
            <person name="Lam T.T.-Y."/>
            <person name="Chang Q."/>
            <person name="Ding S."/>
            <person name="Wang X."/>
            <person name="Zhu J."/>
            <person name="Ruan X."/>
            <person name="Zhao L."/>
            <person name="Wei J."/>
            <person name="Que T."/>
            <person name="Du C."/>
            <person name="Cheng J."/>
            <person name="Dai P."/>
            <person name="Han X."/>
            <person name="Huang E."/>
            <person name="Gao Y."/>
            <person name="Liu J."/>
            <person name="Shao H."/>
            <person name="Ye R."/>
            <person name="Li L."/>
            <person name="Wei W."/>
            <person name="Wang X."/>
            <person name="Wang C."/>
            <person name="Yang T."/>
            <person name="Huo Q."/>
            <person name="Li W."/>
            <person name="Guo W."/>
            <person name="Chen H."/>
            <person name="Zhou L."/>
            <person name="Ni X."/>
            <person name="Tian J."/>
            <person name="Zhou Y."/>
            <person name="Sheng Y."/>
            <person name="Liu T."/>
            <person name="Pan Y."/>
            <person name="Xia L."/>
            <person name="Li J."/>
            <person name="Zhao F."/>
            <person name="Cao W."/>
        </authorList>
    </citation>
    <scope>NUCLEOTIDE SEQUENCE</scope>
    <source>
        <strain evidence="1">Dsil-2018</strain>
    </source>
</reference>
<keyword evidence="2" id="KW-1185">Reference proteome</keyword>
<protein>
    <submittedName>
        <fullName evidence="1">Uncharacterized protein</fullName>
    </submittedName>
</protein>
<dbReference type="Proteomes" id="UP000821865">
    <property type="component" value="Chromosome 10"/>
</dbReference>
<sequence length="126" mass="13861">MGGLTKIWALRAPGVKPKPIVPFWTGWGRMVLPKLASSTEPTRTSTGYGYTVCTIGRTGYDATMIPTEENLCEIIIYTHVYVELNASGTISTTGDVPYRMFEKPPPHLCHDLCHSGDSLDHHLLGD</sequence>
<evidence type="ECO:0000313" key="1">
    <source>
        <dbReference type="EMBL" id="KAH7973681.1"/>
    </source>
</evidence>
<comment type="caution">
    <text evidence="1">The sequence shown here is derived from an EMBL/GenBank/DDBJ whole genome shotgun (WGS) entry which is preliminary data.</text>
</comment>
<proteinExistence type="predicted"/>
<organism evidence="1 2">
    <name type="scientific">Dermacentor silvarum</name>
    <name type="common">Tick</name>
    <dbReference type="NCBI Taxonomy" id="543639"/>
    <lineage>
        <taxon>Eukaryota</taxon>
        <taxon>Metazoa</taxon>
        <taxon>Ecdysozoa</taxon>
        <taxon>Arthropoda</taxon>
        <taxon>Chelicerata</taxon>
        <taxon>Arachnida</taxon>
        <taxon>Acari</taxon>
        <taxon>Parasitiformes</taxon>
        <taxon>Ixodida</taxon>
        <taxon>Ixodoidea</taxon>
        <taxon>Ixodidae</taxon>
        <taxon>Rhipicephalinae</taxon>
        <taxon>Dermacentor</taxon>
    </lineage>
</organism>
<accession>A0ACB8DMU8</accession>
<dbReference type="EMBL" id="CM023479">
    <property type="protein sequence ID" value="KAH7973681.1"/>
    <property type="molecule type" value="Genomic_DNA"/>
</dbReference>
<gene>
    <name evidence="1" type="ORF">HPB49_003895</name>
</gene>
<evidence type="ECO:0000313" key="2">
    <source>
        <dbReference type="Proteomes" id="UP000821865"/>
    </source>
</evidence>